<comment type="caution">
    <text evidence="1">The sequence shown here is derived from an EMBL/GenBank/DDBJ whole genome shotgun (WGS) entry which is preliminary data.</text>
</comment>
<organism evidence="1 2">
    <name type="scientific">Colletotrichum orchidophilum</name>
    <dbReference type="NCBI Taxonomy" id="1209926"/>
    <lineage>
        <taxon>Eukaryota</taxon>
        <taxon>Fungi</taxon>
        <taxon>Dikarya</taxon>
        <taxon>Ascomycota</taxon>
        <taxon>Pezizomycotina</taxon>
        <taxon>Sordariomycetes</taxon>
        <taxon>Hypocreomycetidae</taxon>
        <taxon>Glomerellales</taxon>
        <taxon>Glomerellaceae</taxon>
        <taxon>Colletotrichum</taxon>
    </lineage>
</organism>
<gene>
    <name evidence="1" type="ORF">CORC01_06388</name>
</gene>
<keyword evidence="2" id="KW-1185">Reference proteome</keyword>
<name>A0A1G4BAR9_9PEZI</name>
<sequence length="200" mass="22628">MNDERMEEIHEQGTKVRFVDERRNGGISSTSRMRKHSCFYFKVPEAQPDQYLTILAKPLFLPLSSPPSPPLEKKKPLTLPRACLTLLYGQPDSYTTSTIERYDIMGQAQEDMATAIFDIAHQFLASFDSVVAEHEESVLTRSFTPKDAVGNSGSQRRPSFDFLGLHISSMVIELLEMILRNVQRSSQLLVKRFVGNSETA</sequence>
<dbReference type="OrthoDB" id="195446at2759"/>
<protein>
    <submittedName>
        <fullName evidence="1">Uncharacterized protein</fullName>
    </submittedName>
</protein>
<dbReference type="Proteomes" id="UP000176998">
    <property type="component" value="Unassembled WGS sequence"/>
</dbReference>
<dbReference type="AlphaFoldDB" id="A0A1G4BAR9"/>
<dbReference type="GeneID" id="34559539"/>
<accession>A0A1G4BAR9</accession>
<proteinExistence type="predicted"/>
<dbReference type="EMBL" id="MJBS01000047">
    <property type="protein sequence ID" value="OHE98392.1"/>
    <property type="molecule type" value="Genomic_DNA"/>
</dbReference>
<evidence type="ECO:0000313" key="1">
    <source>
        <dbReference type="EMBL" id="OHE98392.1"/>
    </source>
</evidence>
<dbReference type="RefSeq" id="XP_022475542.1">
    <property type="nucleotide sequence ID" value="XM_022618029.1"/>
</dbReference>
<reference evidence="1 2" key="1">
    <citation type="submission" date="2016-09" db="EMBL/GenBank/DDBJ databases">
        <authorList>
            <person name="Capua I."/>
            <person name="De Benedictis P."/>
            <person name="Joannis T."/>
            <person name="Lombin L.H."/>
            <person name="Cattoli G."/>
        </authorList>
    </citation>
    <scope>NUCLEOTIDE SEQUENCE [LARGE SCALE GENOMIC DNA]</scope>
    <source>
        <strain evidence="1 2">IMI 309357</strain>
    </source>
</reference>
<evidence type="ECO:0000313" key="2">
    <source>
        <dbReference type="Proteomes" id="UP000176998"/>
    </source>
</evidence>